<feature type="region of interest" description="Disordered" evidence="1">
    <location>
        <begin position="177"/>
        <end position="204"/>
    </location>
</feature>
<evidence type="ECO:0000313" key="3">
    <source>
        <dbReference type="Proteomes" id="UP000199040"/>
    </source>
</evidence>
<accession>A0A1I2Z200</accession>
<gene>
    <name evidence="2" type="ORF">SAMN04487959_102267</name>
</gene>
<evidence type="ECO:0000256" key="1">
    <source>
        <dbReference type="SAM" id="MobiDB-lite"/>
    </source>
</evidence>
<dbReference type="Proteomes" id="UP000199040">
    <property type="component" value="Unassembled WGS sequence"/>
</dbReference>
<name>A0A1I2Z200_9GAMM</name>
<dbReference type="AlphaFoldDB" id="A0A1I2Z200"/>
<dbReference type="RefSeq" id="WP_143097563.1">
    <property type="nucleotide sequence ID" value="NZ_FOPY01000002.1"/>
</dbReference>
<protein>
    <submittedName>
        <fullName evidence="2">Uncharacterized protein</fullName>
    </submittedName>
</protein>
<reference evidence="2 3" key="1">
    <citation type="submission" date="2016-10" db="EMBL/GenBank/DDBJ databases">
        <authorList>
            <person name="de Groot N.N."/>
        </authorList>
    </citation>
    <scope>NUCLEOTIDE SEQUENCE [LARGE SCALE GENOMIC DNA]</scope>
    <source>
        <strain evidence="2 3">CGMCC 1.6848</strain>
    </source>
</reference>
<evidence type="ECO:0000313" key="2">
    <source>
        <dbReference type="EMBL" id="SFH31001.1"/>
    </source>
</evidence>
<dbReference type="EMBL" id="FOPY01000002">
    <property type="protein sequence ID" value="SFH31001.1"/>
    <property type="molecule type" value="Genomic_DNA"/>
</dbReference>
<organism evidence="2 3">
    <name type="scientific">Modicisalibacter xianhensis</name>
    <dbReference type="NCBI Taxonomy" id="442341"/>
    <lineage>
        <taxon>Bacteria</taxon>
        <taxon>Pseudomonadati</taxon>
        <taxon>Pseudomonadota</taxon>
        <taxon>Gammaproteobacteria</taxon>
        <taxon>Oceanospirillales</taxon>
        <taxon>Halomonadaceae</taxon>
        <taxon>Modicisalibacter</taxon>
    </lineage>
</organism>
<keyword evidence="3" id="KW-1185">Reference proteome</keyword>
<sequence length="292" mass="32484">MSHNPDCVTANQLRQAFGGPPFDVDNELLDYLAQQVCQTFFRTCRVVPQALAGVDENASCACKGVSTGQPHRPGDYRRVADFLDALAEGRTSEDGNPANFRLRTIRDRLGIPLLMTEHAAARFQIDHKRIVEKLASDPGLYDWWCNVADECERILGAMPLSALLFKHASRARAAIDREAQQTATQAAASLPSTRQPHDARRGGLAAHKMQENRINGLCRRIWTEFQGQALTPETGTGLQQVLAAMKEEHGAKVTRSVVVRLRTQYDPASQWCNRELWKQVFAAHIPLDTATQ</sequence>
<proteinExistence type="predicted"/>
<dbReference type="STRING" id="442341.SAMN04487959_102267"/>